<feature type="transmembrane region" description="Helical" evidence="1">
    <location>
        <begin position="155"/>
        <end position="174"/>
    </location>
</feature>
<evidence type="ECO:0008006" key="4">
    <source>
        <dbReference type="Google" id="ProtNLM"/>
    </source>
</evidence>
<evidence type="ECO:0000313" key="3">
    <source>
        <dbReference type="Proteomes" id="UP000678276"/>
    </source>
</evidence>
<dbReference type="Proteomes" id="UP000678276">
    <property type="component" value="Unassembled WGS sequence"/>
</dbReference>
<feature type="transmembrane region" description="Helical" evidence="1">
    <location>
        <begin position="41"/>
        <end position="58"/>
    </location>
</feature>
<feature type="transmembrane region" description="Helical" evidence="1">
    <location>
        <begin position="212"/>
        <end position="236"/>
    </location>
</feature>
<feature type="transmembrane region" description="Helical" evidence="1">
    <location>
        <begin position="94"/>
        <end position="115"/>
    </location>
</feature>
<dbReference type="EMBL" id="JAGJCF010000020">
    <property type="protein sequence ID" value="MBP0617754.1"/>
    <property type="molecule type" value="Genomic_DNA"/>
</dbReference>
<keyword evidence="1" id="KW-1133">Transmembrane helix</keyword>
<accession>A0ABS4BM02</accession>
<reference evidence="2 3" key="1">
    <citation type="submission" date="2021-04" db="EMBL/GenBank/DDBJ databases">
        <title>Whole genome sequence of Jiella sp. KSK16Y-1.</title>
        <authorList>
            <person name="Tuo L."/>
        </authorList>
    </citation>
    <scope>NUCLEOTIDE SEQUENCE [LARGE SCALE GENOMIC DNA]</scope>
    <source>
        <strain evidence="2 3">KSK16Y-1</strain>
    </source>
</reference>
<feature type="transmembrane region" description="Helical" evidence="1">
    <location>
        <begin position="122"/>
        <end position="143"/>
    </location>
</feature>
<name>A0ABS4BM02_9HYPH</name>
<proteinExistence type="predicted"/>
<keyword evidence="1" id="KW-0472">Membrane</keyword>
<feature type="transmembrane region" description="Helical" evidence="1">
    <location>
        <begin position="273"/>
        <end position="294"/>
    </location>
</feature>
<dbReference type="InterPro" id="IPR037185">
    <property type="entry name" value="EmrE-like"/>
</dbReference>
<protein>
    <recommendedName>
        <fullName evidence="4">DMT family transporter</fullName>
    </recommendedName>
</protein>
<feature type="transmembrane region" description="Helical" evidence="1">
    <location>
        <begin position="70"/>
        <end position="88"/>
    </location>
</feature>
<organism evidence="2 3">
    <name type="scientific">Jiella mangrovi</name>
    <dbReference type="NCBI Taxonomy" id="2821407"/>
    <lineage>
        <taxon>Bacteria</taxon>
        <taxon>Pseudomonadati</taxon>
        <taxon>Pseudomonadota</taxon>
        <taxon>Alphaproteobacteria</taxon>
        <taxon>Hyphomicrobiales</taxon>
        <taxon>Aurantimonadaceae</taxon>
        <taxon>Jiella</taxon>
    </lineage>
</organism>
<feature type="transmembrane region" description="Helical" evidence="1">
    <location>
        <begin position="186"/>
        <end position="206"/>
    </location>
</feature>
<evidence type="ECO:0000256" key="1">
    <source>
        <dbReference type="SAM" id="Phobius"/>
    </source>
</evidence>
<gene>
    <name evidence="2" type="ORF">J6595_19385</name>
</gene>
<keyword evidence="3" id="KW-1185">Reference proteome</keyword>
<evidence type="ECO:0000313" key="2">
    <source>
        <dbReference type="EMBL" id="MBP0617754.1"/>
    </source>
</evidence>
<dbReference type="SUPFAM" id="SSF103481">
    <property type="entry name" value="Multidrug resistance efflux transporter EmrE"/>
    <property type="match status" value="1"/>
</dbReference>
<comment type="caution">
    <text evidence="2">The sequence shown here is derived from an EMBL/GenBank/DDBJ whole genome shotgun (WGS) entry which is preliminary data.</text>
</comment>
<sequence length="297" mass="30904">MTSPFSSTVAFGRSAIVLAVFLQALGKVVYGTWLGAVPSNLFVFLSFALTAAFFFVVSGRGVGERAWGPLLLLNVATAVTFIAFFYALKLIEPAIVGAVDIGVGPILVVLITLAITGRRPTGLRVIVCLGILIGCAILVLAALRGTRFASSGVQAWLGLGASLVAGVGAVFITMSSRTLLGRGWTFGAVLAHRFYLILVVSSRLAFGSGQDAVSWTGGLVAMILAVSAIGVLAPLYLLQIGVGRCDPYTVMVTMAAQPMLTLCIEVFSPVYAWSSLTALGVAIISGFLILDVAAGRR</sequence>
<keyword evidence="1" id="KW-0812">Transmembrane</keyword>